<dbReference type="EMBL" id="FNOW01000042">
    <property type="protein sequence ID" value="SDY25144.1"/>
    <property type="molecule type" value="Genomic_DNA"/>
</dbReference>
<dbReference type="InterPro" id="IPR011335">
    <property type="entry name" value="Restrct_endonuc-II-like"/>
</dbReference>
<keyword evidence="3" id="KW-1185">Reference proteome</keyword>
<reference evidence="3" key="1">
    <citation type="submission" date="2016-10" db="EMBL/GenBank/DDBJ databases">
        <authorList>
            <person name="Varghese N."/>
            <person name="Submissions S."/>
        </authorList>
    </citation>
    <scope>NUCLEOTIDE SEQUENCE [LARGE SCALE GENOMIC DNA]</scope>
    <source>
        <strain evidence="3">DSM 173</strain>
    </source>
</reference>
<dbReference type="Pfam" id="PF05685">
    <property type="entry name" value="Uma2"/>
    <property type="match status" value="1"/>
</dbReference>
<accession>A0A1H3IE74</accession>
<keyword evidence="2" id="KW-0255">Endonuclease</keyword>
<dbReference type="SUPFAM" id="SSF52980">
    <property type="entry name" value="Restriction endonuclease-like"/>
    <property type="match status" value="1"/>
</dbReference>
<sequence>MHWNEVCAHPNLRDLPFKIETNEHGEIIMNAVKVIHSLYQGEIEFLLRSLLTGGRTLPECAIRTRKGTRVADVAWASDERIRIIRGETDCSIAPEICVEVRSGSNTTDELTEKRALYFESGAQEVWICCDGAMAFYTAAGHLEQSRFVPKFPAHIQLDD</sequence>
<evidence type="ECO:0000259" key="1">
    <source>
        <dbReference type="Pfam" id="PF05685"/>
    </source>
</evidence>
<evidence type="ECO:0000313" key="3">
    <source>
        <dbReference type="Proteomes" id="UP000198672"/>
    </source>
</evidence>
<keyword evidence="2" id="KW-0378">Hydrolase</keyword>
<evidence type="ECO:0000313" key="2">
    <source>
        <dbReference type="EMBL" id="SDY25144.1"/>
    </source>
</evidence>
<dbReference type="InterPro" id="IPR008538">
    <property type="entry name" value="Uma2"/>
</dbReference>
<dbReference type="InterPro" id="IPR012296">
    <property type="entry name" value="Nuclease_put_TT1808"/>
</dbReference>
<keyword evidence="2" id="KW-0540">Nuclease</keyword>
<dbReference type="PANTHER" id="PTHR34107:SF1">
    <property type="entry name" value="SLL0198 PROTEIN"/>
    <property type="match status" value="1"/>
</dbReference>
<organism evidence="2 3">
    <name type="scientific">Allochromatium warmingii</name>
    <name type="common">Chromatium warmingii</name>
    <dbReference type="NCBI Taxonomy" id="61595"/>
    <lineage>
        <taxon>Bacteria</taxon>
        <taxon>Pseudomonadati</taxon>
        <taxon>Pseudomonadota</taxon>
        <taxon>Gammaproteobacteria</taxon>
        <taxon>Chromatiales</taxon>
        <taxon>Chromatiaceae</taxon>
        <taxon>Allochromatium</taxon>
    </lineage>
</organism>
<dbReference type="Gene3D" id="3.90.1570.10">
    <property type="entry name" value="tt1808, chain A"/>
    <property type="match status" value="1"/>
</dbReference>
<dbReference type="OrthoDB" id="5568181at2"/>
<dbReference type="CDD" id="cd06260">
    <property type="entry name" value="DUF820-like"/>
    <property type="match status" value="1"/>
</dbReference>
<dbReference type="AlphaFoldDB" id="A0A1H3IE74"/>
<protein>
    <submittedName>
        <fullName evidence="2">Putative restriction endonuclease</fullName>
    </submittedName>
</protein>
<dbReference type="STRING" id="61595.SAMN05421644_1426"/>
<dbReference type="PANTHER" id="PTHR34107">
    <property type="entry name" value="SLL0198 PROTEIN-RELATED"/>
    <property type="match status" value="1"/>
</dbReference>
<proteinExistence type="predicted"/>
<dbReference type="Proteomes" id="UP000198672">
    <property type="component" value="Unassembled WGS sequence"/>
</dbReference>
<gene>
    <name evidence="2" type="ORF">SAMN05421644_1426</name>
</gene>
<feature type="domain" description="Putative restriction endonuclease" evidence="1">
    <location>
        <begin position="24"/>
        <end position="128"/>
    </location>
</feature>
<dbReference type="GO" id="GO:0004519">
    <property type="term" value="F:endonuclease activity"/>
    <property type="evidence" value="ECO:0007669"/>
    <property type="project" value="UniProtKB-KW"/>
</dbReference>
<dbReference type="RefSeq" id="WP_091334780.1">
    <property type="nucleotide sequence ID" value="NZ_FNOW01000042.1"/>
</dbReference>
<name>A0A1H3IE74_ALLWA</name>